<organism evidence="1 2">
    <name type="scientific">Candidatus Sungbacteria bacterium RIFCSPLOWO2_01_FULL_47_10</name>
    <dbReference type="NCBI Taxonomy" id="1802276"/>
    <lineage>
        <taxon>Bacteria</taxon>
        <taxon>Candidatus Sungiibacteriota</taxon>
    </lineage>
</organism>
<dbReference type="EMBL" id="MHQO01000051">
    <property type="protein sequence ID" value="OHA05414.1"/>
    <property type="molecule type" value="Genomic_DNA"/>
</dbReference>
<name>A0A1G2L1M3_9BACT</name>
<evidence type="ECO:0000313" key="2">
    <source>
        <dbReference type="Proteomes" id="UP000177982"/>
    </source>
</evidence>
<sequence length="152" mass="17452">MPRGYGTTRWDIGNIMNGRSAITPHKKINKILMEYAENVKKSNTKPEHDTKKLELLARHNIEYAIQAIRDINPPKTPYKDIIGLVKEYIEALRKNPESRPGPSSLKITHEYHIRYAARVLANRNESSFSDALNSAEEIVDLLLQAEEDRKKT</sequence>
<proteinExistence type="predicted"/>
<evidence type="ECO:0000313" key="1">
    <source>
        <dbReference type="EMBL" id="OHA05414.1"/>
    </source>
</evidence>
<dbReference type="AlphaFoldDB" id="A0A1G2L1M3"/>
<reference evidence="1 2" key="1">
    <citation type="journal article" date="2016" name="Nat. Commun.">
        <title>Thousands of microbial genomes shed light on interconnected biogeochemical processes in an aquifer system.</title>
        <authorList>
            <person name="Anantharaman K."/>
            <person name="Brown C.T."/>
            <person name="Hug L.A."/>
            <person name="Sharon I."/>
            <person name="Castelle C.J."/>
            <person name="Probst A.J."/>
            <person name="Thomas B.C."/>
            <person name="Singh A."/>
            <person name="Wilkins M.J."/>
            <person name="Karaoz U."/>
            <person name="Brodie E.L."/>
            <person name="Williams K.H."/>
            <person name="Hubbard S.S."/>
            <person name="Banfield J.F."/>
        </authorList>
    </citation>
    <scope>NUCLEOTIDE SEQUENCE [LARGE SCALE GENOMIC DNA]</scope>
</reference>
<comment type="caution">
    <text evidence="1">The sequence shown here is derived from an EMBL/GenBank/DDBJ whole genome shotgun (WGS) entry which is preliminary data.</text>
</comment>
<accession>A0A1G2L1M3</accession>
<gene>
    <name evidence="1" type="ORF">A2934_04155</name>
</gene>
<protein>
    <submittedName>
        <fullName evidence="1">Uncharacterized protein</fullName>
    </submittedName>
</protein>
<dbReference type="Proteomes" id="UP000177982">
    <property type="component" value="Unassembled WGS sequence"/>
</dbReference>